<evidence type="ECO:0000313" key="3">
    <source>
        <dbReference type="Proteomes" id="UP000503162"/>
    </source>
</evidence>
<name>A0A6G8IDW5_9BURK</name>
<proteinExistence type="predicted"/>
<keyword evidence="3" id="KW-1185">Reference proteome</keyword>
<dbReference type="RefSeq" id="WP_166224737.1">
    <property type="nucleotide sequence ID" value="NZ_CP049989.1"/>
</dbReference>
<dbReference type="Proteomes" id="UP000503162">
    <property type="component" value="Chromosome"/>
</dbReference>
<evidence type="ECO:0000256" key="1">
    <source>
        <dbReference type="SAM" id="Phobius"/>
    </source>
</evidence>
<accession>A0A6G8IDW5</accession>
<dbReference type="KEGG" id="hcz:G9Q37_03710"/>
<dbReference type="EMBL" id="CP049989">
    <property type="protein sequence ID" value="QIM51301.1"/>
    <property type="molecule type" value="Genomic_DNA"/>
</dbReference>
<reference evidence="2 3" key="1">
    <citation type="submission" date="2020-03" db="EMBL/GenBank/DDBJ databases">
        <title>Hydrogenophaga sp. nov. isolated from cyanobacterial mat.</title>
        <authorList>
            <person name="Thorat V."/>
            <person name="Kirdat K."/>
            <person name="Tiwarekar B."/>
            <person name="Costa E.D."/>
            <person name="Yadav A."/>
        </authorList>
    </citation>
    <scope>NUCLEOTIDE SEQUENCE [LARGE SCALE GENOMIC DNA]</scope>
    <source>
        <strain evidence="2 3">BA0156</strain>
    </source>
</reference>
<evidence type="ECO:0000313" key="2">
    <source>
        <dbReference type="EMBL" id="QIM51301.1"/>
    </source>
</evidence>
<keyword evidence="1" id="KW-0472">Membrane</keyword>
<keyword evidence="1" id="KW-0812">Transmembrane</keyword>
<keyword evidence="1" id="KW-1133">Transmembrane helix</keyword>
<dbReference type="AlphaFoldDB" id="A0A6G8IDW5"/>
<sequence>MSAKRNIEHDSEFSNPVYAAKMRRKRWLRRLCVLLGIALAIVLWGLGFKGARL</sequence>
<protein>
    <submittedName>
        <fullName evidence="2">Uncharacterized protein</fullName>
    </submittedName>
</protein>
<gene>
    <name evidence="2" type="ORF">G9Q37_03710</name>
</gene>
<feature type="transmembrane region" description="Helical" evidence="1">
    <location>
        <begin position="31"/>
        <end position="48"/>
    </location>
</feature>
<organism evidence="2 3">
    <name type="scientific">Hydrogenophaga crocea</name>
    <dbReference type="NCBI Taxonomy" id="2716225"/>
    <lineage>
        <taxon>Bacteria</taxon>
        <taxon>Pseudomonadati</taxon>
        <taxon>Pseudomonadota</taxon>
        <taxon>Betaproteobacteria</taxon>
        <taxon>Burkholderiales</taxon>
        <taxon>Comamonadaceae</taxon>
        <taxon>Hydrogenophaga</taxon>
    </lineage>
</organism>